<dbReference type="InterPro" id="IPR012337">
    <property type="entry name" value="RNaseH-like_sf"/>
</dbReference>
<evidence type="ECO:0000313" key="4">
    <source>
        <dbReference type="EMBL" id="OLP99261.1"/>
    </source>
</evidence>
<dbReference type="GO" id="GO:0003824">
    <property type="term" value="F:catalytic activity"/>
    <property type="evidence" value="ECO:0007669"/>
    <property type="project" value="InterPro"/>
</dbReference>
<accession>A0A1Q9DVT7</accession>
<dbReference type="Pfam" id="PF03372">
    <property type="entry name" value="Exo_endo_phos"/>
    <property type="match status" value="1"/>
</dbReference>
<feature type="region of interest" description="Disordered" evidence="2">
    <location>
        <begin position="875"/>
        <end position="905"/>
    </location>
</feature>
<evidence type="ECO:0000313" key="5">
    <source>
        <dbReference type="Proteomes" id="UP000186817"/>
    </source>
</evidence>
<feature type="coiled-coil region" evidence="1">
    <location>
        <begin position="69"/>
        <end position="106"/>
    </location>
</feature>
<feature type="compositionally biased region" description="Polar residues" evidence="2">
    <location>
        <begin position="784"/>
        <end position="797"/>
    </location>
</feature>
<feature type="compositionally biased region" description="Pro residues" evidence="2">
    <location>
        <begin position="209"/>
        <end position="219"/>
    </location>
</feature>
<dbReference type="OrthoDB" id="6242193at2759"/>
<comment type="caution">
    <text evidence="4">The sequence shown here is derived from an EMBL/GenBank/DDBJ whole genome shotgun (WGS) entry which is preliminary data.</text>
</comment>
<dbReference type="InterPro" id="IPR036691">
    <property type="entry name" value="Endo/exonu/phosph_ase_sf"/>
</dbReference>
<feature type="compositionally biased region" description="Pro residues" evidence="2">
    <location>
        <begin position="1073"/>
        <end position="1085"/>
    </location>
</feature>
<feature type="region of interest" description="Disordered" evidence="2">
    <location>
        <begin position="365"/>
        <end position="398"/>
    </location>
</feature>
<feature type="compositionally biased region" description="Low complexity" evidence="2">
    <location>
        <begin position="1056"/>
        <end position="1071"/>
    </location>
</feature>
<protein>
    <recommendedName>
        <fullName evidence="3">Endonuclease/exonuclease/phosphatase domain-containing protein</fullName>
    </recommendedName>
</protein>
<dbReference type="SUPFAM" id="SSF56219">
    <property type="entry name" value="DNase I-like"/>
    <property type="match status" value="1"/>
</dbReference>
<feature type="compositionally biased region" description="Polar residues" evidence="2">
    <location>
        <begin position="365"/>
        <end position="385"/>
    </location>
</feature>
<feature type="compositionally biased region" description="Pro residues" evidence="2">
    <location>
        <begin position="156"/>
        <end position="165"/>
    </location>
</feature>
<feature type="region of interest" description="Disordered" evidence="2">
    <location>
        <begin position="1036"/>
        <end position="1085"/>
    </location>
</feature>
<sequence>MSVQLDSEAAAYSHSGVVAGTSLDGDAQLVPTVQSALNQTRKAEGKVQKLKSSLAQRQAKFKEWEVKMMTGYQRERARYAKDTERLQREIQEAEQEQAEARSALRAMAFTSLGGDRAQDVEMPPVENVFAAWAHAEERGNMDVLHRALAAEVTPTRPTPAAPRSPPMGFGPAPGLSPPVLPAAADPYMLSGTPRRPPGLAGETRLGQEPVPPNAPPTAPPSLREVPLPAPVNPADPSGYGPSPTLQDKLRRRRAMEPFGGAGNRHTGDAGATLEEAQAALARGQRIRIIEDDGDEVGDELDMAGSVAPTEAAEVPAWLHLCIVQLEAFFIALQVQAESLCEAYGPEVFGDFPGLVAHLQPSENAVSATQGGSVTSARDVTPAQSSVPPPQNLSSEAGLDASEVETSGLGVALDVPAFVAAAGYRIASCSVGVAFPSSVESIESQVRTHVADLLEESGDQLAPVYPQVVPGVAAFVSYPPWFSEAGLVTAFLDARAIRGHAFAIVLSFPTSAEEIRRAAGFSSVMAHNIFVSGHPSPLRPGAPVELQAGALIRLLPAGSKPLWAAPLAFALWHPHYWPSGVLVPRTREAACALVLHRSGKYLYDRFCSDDWVNQNGIATLVGVPLADVRMQAADPQEMLPYVYRGSPVRGVLAVVERGHGRDAQDRALPYLFLDSRPLGFDLNFVVCDSTTLTIEWLLQYLQQPPPAGWKLVVKGGQRHGRMIDFLPGEVLILAFHRCDYEGEEQHESEQGVSPDPEQDDDQSPDEGHGSDSSTRSRSRGHESAPRSQSADHSYQGLQTPPEGGVANSCIHRKGEVQGHDKVATRGHSRAPDINVHVEALSCILGSLAQLGAPICTLRVPDFAGICLRMCGGANETGQGQPFPPDPRDPGDRSPRRPHPPNFRAAPPELAPAAVQATVRARFVLLIEGYRPVYFTWHAYLQLLTSHCFVHVLALLGGGTFVIKEPLPPILLGVTWKVVTNGLFSMGRYAAELPRRCPAGYQLAFSGAFPLFGTDLLRVADATCLTVEFVAVRPFPHDGADDNSDSGPTVHTLHSNDEGSSSYDSDSDSSGSGPPAGPPPPRPLTSPGPPHWCAQMIALLGTCAVPAAAESLLTAQPASSADPSWLFAIIHFWMLGFVCRIVSSFLGRYLEAISCKSADDPSFGHGSHWALESLSVATRLLQIPPCAMPRDLARLLCSGELVEGLVEFEPIDVAVTFVILKPAYSPEFVTLVLQLPCTWGEVEALLLDARVTAMCVRFPFVWPVAYQHIPGFAVLLAAPRWDPHAVVVCLNSAAFDGRVYAAYAPPYIDHDGLCWLASMPSGIDFDVFVDGDDQPLARGPDVHLAQGMQIVYVEAGQVPTAGHALHQLLLTPAFWEGDASFPIADAPAAFGGRVFLEPGAVMTVDFVPVMSPIDAVAPGPAPATTESNSDELDDATGPDLRARAFVVLGQDYAPELIQIALPAPTRVQDALARVSSARRPRDRFCLPYLLPVVPQPSGNHALLLALPPWPVEGAYIACDLSAHDGRTFALHIGTRTDRAGLLIAVGIADGTGIEIYIRDMPWALVDGVVAELGHGDLVQFVPEHQAVAVVSTLADMLASPTHWRYVAPALTLFLGDTWVVHDDGAFRHQVRPERRSFSRHDVAARLGILPSDLVIQMPQPRIHDFWRRGQPTMHVMYAVWAPGCATAGDLHEAVCFIDLRPVLCGLYVARCQDYCLDVCELLTRFARRCPAGLQVQAERQGALLPPFERALPVNNGDVITVFVLPDSLTRDWGRGGGGPPGHPPPPDHPSRVSPGITAQTPMLQRRPPITNRQRRRRCPAQVVLDCVTRRHGVLALPHAATAAEEGGFLCSLLPVGRPVQLLALAEEEPTVLISAMLRSRPCLLASPGQALRRTAGERAILCLCWRVVAALRICGTALRQRQVTICVDCTAALGIAAGKTAGHGDGIAGVLRCMGSFARATSEFPPAIVHVRGHKGSLFNEVADVIAKAAASGDTFGGWDVEAEVPPFWWRNGARAFDWAGLIHQCLRRNPALPSCGKVLAACDGSAGLSPLQCIEPFLPFRPGSMHTEPEVGFLKLTLATYNVLSLCGRSFTDNRHAGLAYAPARPAILATALHSCGVVVAGLQEARTEEGTLHTDGFTRFCSGADKGQFGVELWVKTNFRVMNGDADSAAAVAFAPSAFTVLHKDPCRILVLFMAAHMRILFASLHAPHRGAEAPILSAWWAETKRLLEKHASKGVVYLLGDFNAAVGSLTSRSVGDLDADVQDVAGDHLHDLLHRLSLWVPSTFQGVHSGPSGTYVQKRNQAESRNDFIAIPDCFDQCSIRSWVEPRIHAGQPVIDHIAALVGVNARVTSRFGEAPRRKARIDPGFLSTPEGSSHVTEVLARMPEVPWAVGPDAHAALLVSHLQNGLTRRTQARSVRPRHPYLSPATWDLQRAVSSFRRQLARLRCAVRFHELAAAFASLRCGHGGPLRGMWCSQWAQKADATFARLGRCLSEASKDLRKGCKADRAAYLSTLADSVEGGGHAAHDDLRRLLCRRKKRPYAPDVLPLLDEDGTLCGDSVETISRWRRHFSRLEGGIAMGPAEIAKLAPPPASLGIDIPIEDFPAPSDLLCAILHAKTGKACGPDGIPAELGHTQPTALQQVLLPLLMKIGLMCREPLGLKSGILTWLYKGRGSKVDCDASEWLQALTHDLNDRTWMTLNTDDTPVLTTQGSWPGSSWADLFFGVTVPGILAVWDQMRQESPKQATQVLVEWDGWRGFFDPPSGVVLTSTSAVLEDVVWADDLASYLEISRPDEAASVVGLEASFLNDSFRSYGYSLSFGALKTAGPTEHLPLVPEYKHLGVRITANNSLLPEIKQRVAAAWVAFRQGKTKVFRSKRISLARKGAILSSHVLSKLTFGSGAWGPLKQGEMTLFARTVVSMYRQCLGLAFTDDQHVSTATICALLRQADPTTLLWSERLRYARQLISNGPDVLWALLRGDSEFMAGMREAFSWLFGWTRATVQLPDPAIAWQPWVQVMTSRPGRFRGLIKRAKALETIRVACYAALQALLRSLAQCGGSAPDTSRHDPERPERYQEACLICRVAFPSRASWAVHAAKKHGYRAPATLLSQDQEKPLCLGCGRLYANLHRLRRHLLHSQSCRVGWGSFHPAGDIHAQMPPLQIAGFDRPEVRPDPAYTHPGVVQALLALEAPDADNVWHTLLDFAEPLSVLRRSLRDWASHPEAQSSAGDLVEDACLLIDPELWCEDFRKGKRSPQSFAACTDLHRPPECRLNFVLTGVSAVFKVDDPPLPEFVYPFRHSVPLAAARRHLDWLERACDTFSAFLASTRLSPVFLEASSKAFSALEPVSSWAVGAGLARRPGGLGSPI</sequence>
<proteinExistence type="predicted"/>
<feature type="compositionally biased region" description="Basic and acidic residues" evidence="2">
    <location>
        <begin position="884"/>
        <end position="893"/>
    </location>
</feature>
<feature type="domain" description="Endonuclease/exonuclease/phosphatase" evidence="3">
    <location>
        <begin position="2078"/>
        <end position="2262"/>
    </location>
</feature>
<dbReference type="SUPFAM" id="SSF53098">
    <property type="entry name" value="Ribonuclease H-like"/>
    <property type="match status" value="1"/>
</dbReference>
<dbReference type="Gene3D" id="3.60.10.10">
    <property type="entry name" value="Endonuclease/exonuclease/phosphatase"/>
    <property type="match status" value="1"/>
</dbReference>
<dbReference type="Gene3D" id="3.30.420.10">
    <property type="entry name" value="Ribonuclease H-like superfamily/Ribonuclease H"/>
    <property type="match status" value="1"/>
</dbReference>
<dbReference type="Proteomes" id="UP000186817">
    <property type="component" value="Unassembled WGS sequence"/>
</dbReference>
<dbReference type="EMBL" id="LSRX01000369">
    <property type="protein sequence ID" value="OLP99261.1"/>
    <property type="molecule type" value="Genomic_DNA"/>
</dbReference>
<dbReference type="InterPro" id="IPR036397">
    <property type="entry name" value="RNaseH_sf"/>
</dbReference>
<evidence type="ECO:0000256" key="1">
    <source>
        <dbReference type="SAM" id="Coils"/>
    </source>
</evidence>
<dbReference type="GO" id="GO:0003676">
    <property type="term" value="F:nucleic acid binding"/>
    <property type="evidence" value="ECO:0007669"/>
    <property type="project" value="InterPro"/>
</dbReference>
<name>A0A1Q9DVT7_SYMMI</name>
<keyword evidence="1" id="KW-0175">Coiled coil</keyword>
<evidence type="ECO:0000259" key="3">
    <source>
        <dbReference type="Pfam" id="PF03372"/>
    </source>
</evidence>
<reference evidence="4 5" key="1">
    <citation type="submission" date="2016-02" db="EMBL/GenBank/DDBJ databases">
        <title>Genome analysis of coral dinoflagellate symbionts highlights evolutionary adaptations to a symbiotic lifestyle.</title>
        <authorList>
            <person name="Aranda M."/>
            <person name="Li Y."/>
            <person name="Liew Y.J."/>
            <person name="Baumgarten S."/>
            <person name="Simakov O."/>
            <person name="Wilson M."/>
            <person name="Piel J."/>
            <person name="Ashoor H."/>
            <person name="Bougouffa S."/>
            <person name="Bajic V.B."/>
            <person name="Ryu T."/>
            <person name="Ravasi T."/>
            <person name="Bayer T."/>
            <person name="Micklem G."/>
            <person name="Kim H."/>
            <person name="Bhak J."/>
            <person name="Lajeunesse T.C."/>
            <person name="Voolstra C.R."/>
        </authorList>
    </citation>
    <scope>NUCLEOTIDE SEQUENCE [LARGE SCALE GENOMIC DNA]</scope>
    <source>
        <strain evidence="4 5">CCMP2467</strain>
    </source>
</reference>
<evidence type="ECO:0000256" key="2">
    <source>
        <dbReference type="SAM" id="MobiDB-lite"/>
    </source>
</evidence>
<feature type="region of interest" description="Disordered" evidence="2">
    <location>
        <begin position="1770"/>
        <end position="1813"/>
    </location>
</feature>
<gene>
    <name evidence="4" type="ORF">AK812_SmicGene18204</name>
</gene>
<dbReference type="InterPro" id="IPR005135">
    <property type="entry name" value="Endo/exonuclease/phosphatase"/>
</dbReference>
<keyword evidence="5" id="KW-1185">Reference proteome</keyword>
<organism evidence="4 5">
    <name type="scientific">Symbiodinium microadriaticum</name>
    <name type="common">Dinoflagellate</name>
    <name type="synonym">Zooxanthella microadriatica</name>
    <dbReference type="NCBI Taxonomy" id="2951"/>
    <lineage>
        <taxon>Eukaryota</taxon>
        <taxon>Sar</taxon>
        <taxon>Alveolata</taxon>
        <taxon>Dinophyceae</taxon>
        <taxon>Suessiales</taxon>
        <taxon>Symbiodiniaceae</taxon>
        <taxon>Symbiodinium</taxon>
    </lineage>
</organism>
<feature type="region of interest" description="Disordered" evidence="2">
    <location>
        <begin position="742"/>
        <end position="807"/>
    </location>
</feature>
<feature type="region of interest" description="Disordered" evidence="2">
    <location>
        <begin position="153"/>
        <end position="245"/>
    </location>
</feature>